<keyword evidence="7" id="KW-1133">Transmembrane helix</keyword>
<evidence type="ECO:0000256" key="6">
    <source>
        <dbReference type="ARBA" id="ARBA00022958"/>
    </source>
</evidence>
<name>A0ABN9PRA8_9DINO</name>
<dbReference type="Pfam" id="PF22614">
    <property type="entry name" value="Slo-like_RCK"/>
    <property type="match status" value="1"/>
</dbReference>
<dbReference type="InterPro" id="IPR047871">
    <property type="entry name" value="K_chnl_Slo-like"/>
</dbReference>
<evidence type="ECO:0000256" key="10">
    <source>
        <dbReference type="ARBA" id="ARBA00023303"/>
    </source>
</evidence>
<keyword evidence="8" id="KW-0406">Ion transport</keyword>
<sequence>TGVGYIGFAQLMFQQALLSVVEGSGAYHGGHGQKHVVVILCSKKRAMSFKSLVAGFLREVLHSTSQSEWPNVVIFSRHPWDDDTGKATKRGQAATFAEFLVEEGFPIAMREHVTFIIGSSSSNEDLERAGVGSSEMTFLLSDVNSTSPSEDDEDSIYIAVTLTEFYPKVRLRLMLLRPQSKELAVQSGIEIVRCFSLRELKAGMLAQNVRCHGIVPVITSMLKSLDDVRDVSGRKGAEGRSVTSAVAEQEHSNASRVSSPRPLAAQARDPRRRRADPANDRATTHSQAEDESELEWQKEYRSGLQRSIYGFELCKEYAGCSFAELVSRIFRDTGAVVIACFIDSKLVVCKQDSDIVQPGTIMFAVASGSKVLDPCRKSGPARDNWRESLFKAREANLSRLYKEGPHFAAVQLMGHYLKDPILMSEAVASLDEDDAIKRQSSLANLQRVDTNAEHGSSEAADSDEWEDSPPSPLTPHSPRSPARGRLRGSFRSPPELGAPARQSAAHPRQGVQAVAPQRA</sequence>
<evidence type="ECO:0000256" key="2">
    <source>
        <dbReference type="ARBA" id="ARBA00022448"/>
    </source>
</evidence>
<feature type="domain" description="RCK N-terminal" evidence="13">
    <location>
        <begin position="33"/>
        <end position="170"/>
    </location>
</feature>
<evidence type="ECO:0000259" key="13">
    <source>
        <dbReference type="Pfam" id="PF22614"/>
    </source>
</evidence>
<evidence type="ECO:0000256" key="7">
    <source>
        <dbReference type="ARBA" id="ARBA00022989"/>
    </source>
</evidence>
<organism evidence="14 15">
    <name type="scientific">Prorocentrum cordatum</name>
    <dbReference type="NCBI Taxonomy" id="2364126"/>
    <lineage>
        <taxon>Eukaryota</taxon>
        <taxon>Sar</taxon>
        <taxon>Alveolata</taxon>
        <taxon>Dinophyceae</taxon>
        <taxon>Prorocentrales</taxon>
        <taxon>Prorocentraceae</taxon>
        <taxon>Prorocentrum</taxon>
    </lineage>
</organism>
<accession>A0ABN9PRA8</accession>
<comment type="subcellular location">
    <subcellularLocation>
        <location evidence="1">Membrane</location>
        <topology evidence="1">Multi-pass membrane protein</topology>
    </subcellularLocation>
</comment>
<keyword evidence="4" id="KW-0812">Transmembrane</keyword>
<protein>
    <recommendedName>
        <fullName evidence="16">Calcium-activated potassium channel BK alpha subunit domain-containing protein</fullName>
    </recommendedName>
</protein>
<dbReference type="PANTHER" id="PTHR10027:SF10">
    <property type="entry name" value="SLOWPOKE 2, ISOFORM D"/>
    <property type="match status" value="1"/>
</dbReference>
<keyword evidence="15" id="KW-1185">Reference proteome</keyword>
<evidence type="ECO:0008006" key="16">
    <source>
        <dbReference type="Google" id="ProtNLM"/>
    </source>
</evidence>
<keyword evidence="5" id="KW-0631">Potassium channel</keyword>
<dbReference type="EMBL" id="CAUYUJ010000878">
    <property type="protein sequence ID" value="CAK0792958.1"/>
    <property type="molecule type" value="Genomic_DNA"/>
</dbReference>
<proteinExistence type="predicted"/>
<evidence type="ECO:0000313" key="14">
    <source>
        <dbReference type="EMBL" id="CAK0792958.1"/>
    </source>
</evidence>
<dbReference type="InterPro" id="IPR003148">
    <property type="entry name" value="RCK_N"/>
</dbReference>
<reference evidence="14" key="1">
    <citation type="submission" date="2023-10" db="EMBL/GenBank/DDBJ databases">
        <authorList>
            <person name="Chen Y."/>
            <person name="Shah S."/>
            <person name="Dougan E. K."/>
            <person name="Thang M."/>
            <person name="Chan C."/>
        </authorList>
    </citation>
    <scope>NUCLEOTIDE SEQUENCE [LARGE SCALE GENOMIC DNA]</scope>
</reference>
<feature type="region of interest" description="Disordered" evidence="11">
    <location>
        <begin position="444"/>
        <end position="519"/>
    </location>
</feature>
<feature type="non-terminal residue" evidence="14">
    <location>
        <position position="1"/>
    </location>
</feature>
<gene>
    <name evidence="14" type="ORF">PCOR1329_LOCUS3399</name>
</gene>
<dbReference type="SUPFAM" id="SSF51735">
    <property type="entry name" value="NAD(P)-binding Rossmann-fold domains"/>
    <property type="match status" value="1"/>
</dbReference>
<keyword evidence="2" id="KW-0813">Transport</keyword>
<evidence type="ECO:0000256" key="9">
    <source>
        <dbReference type="ARBA" id="ARBA00023136"/>
    </source>
</evidence>
<evidence type="ECO:0000256" key="11">
    <source>
        <dbReference type="SAM" id="MobiDB-lite"/>
    </source>
</evidence>
<keyword evidence="10" id="KW-0407">Ion channel</keyword>
<dbReference type="Proteomes" id="UP001189429">
    <property type="component" value="Unassembled WGS sequence"/>
</dbReference>
<keyword evidence="3" id="KW-0633">Potassium transport</keyword>
<keyword evidence="6" id="KW-0630">Potassium</keyword>
<dbReference type="Pfam" id="PF03493">
    <property type="entry name" value="BK_channel_a"/>
    <property type="match status" value="1"/>
</dbReference>
<feature type="domain" description="Calcium-activated potassium channel BK alpha subunit" evidence="12">
    <location>
        <begin position="285"/>
        <end position="339"/>
    </location>
</feature>
<dbReference type="InterPro" id="IPR036291">
    <property type="entry name" value="NAD(P)-bd_dom_sf"/>
</dbReference>
<comment type="caution">
    <text evidence="14">The sequence shown here is derived from an EMBL/GenBank/DDBJ whole genome shotgun (WGS) entry which is preliminary data.</text>
</comment>
<evidence type="ECO:0000313" key="15">
    <source>
        <dbReference type="Proteomes" id="UP001189429"/>
    </source>
</evidence>
<evidence type="ECO:0000256" key="8">
    <source>
        <dbReference type="ARBA" id="ARBA00023065"/>
    </source>
</evidence>
<evidence type="ECO:0000256" key="4">
    <source>
        <dbReference type="ARBA" id="ARBA00022692"/>
    </source>
</evidence>
<feature type="region of interest" description="Disordered" evidence="11">
    <location>
        <begin position="233"/>
        <end position="294"/>
    </location>
</feature>
<dbReference type="InterPro" id="IPR003929">
    <property type="entry name" value="K_chnl_BK_asu"/>
</dbReference>
<dbReference type="PANTHER" id="PTHR10027">
    <property type="entry name" value="CALCIUM-ACTIVATED POTASSIUM CHANNEL ALPHA CHAIN"/>
    <property type="match status" value="1"/>
</dbReference>
<keyword evidence="9" id="KW-0472">Membrane</keyword>
<dbReference type="Gene3D" id="3.40.50.720">
    <property type="entry name" value="NAD(P)-binding Rossmann-like Domain"/>
    <property type="match status" value="1"/>
</dbReference>
<evidence type="ECO:0000259" key="12">
    <source>
        <dbReference type="Pfam" id="PF03493"/>
    </source>
</evidence>
<feature type="non-terminal residue" evidence="14">
    <location>
        <position position="519"/>
    </location>
</feature>
<evidence type="ECO:0000256" key="5">
    <source>
        <dbReference type="ARBA" id="ARBA00022826"/>
    </source>
</evidence>
<evidence type="ECO:0000256" key="1">
    <source>
        <dbReference type="ARBA" id="ARBA00004141"/>
    </source>
</evidence>
<evidence type="ECO:0000256" key="3">
    <source>
        <dbReference type="ARBA" id="ARBA00022538"/>
    </source>
</evidence>